<evidence type="ECO:0000313" key="5">
    <source>
        <dbReference type="Proteomes" id="UP001597546"/>
    </source>
</evidence>
<accession>A0ABW5TUF9</accession>
<comment type="caution">
    <text evidence="4">The sequence shown here is derived from an EMBL/GenBank/DDBJ whole genome shotgun (WGS) entry which is preliminary data.</text>
</comment>
<organism evidence="4 5">
    <name type="scientific">Pedobacter alpinus</name>
    <dbReference type="NCBI Taxonomy" id="1590643"/>
    <lineage>
        <taxon>Bacteria</taxon>
        <taxon>Pseudomonadati</taxon>
        <taxon>Bacteroidota</taxon>
        <taxon>Sphingobacteriia</taxon>
        <taxon>Sphingobacteriales</taxon>
        <taxon>Sphingobacteriaceae</taxon>
        <taxon>Pedobacter</taxon>
    </lineage>
</organism>
<name>A0ABW5TUF9_9SPHI</name>
<dbReference type="Proteomes" id="UP001597546">
    <property type="component" value="Unassembled WGS sequence"/>
</dbReference>
<dbReference type="PANTHER" id="PTHR43695:SF1">
    <property type="entry name" value="RHAMNOGALACTURONAN ACETYLESTERASE"/>
    <property type="match status" value="1"/>
</dbReference>
<dbReference type="CDD" id="cd01821">
    <property type="entry name" value="Rhamnogalacturan_acetylesterase_like"/>
    <property type="match status" value="1"/>
</dbReference>
<proteinExistence type="inferred from homology"/>
<dbReference type="InterPro" id="IPR013830">
    <property type="entry name" value="SGNH_hydro"/>
</dbReference>
<reference evidence="5" key="1">
    <citation type="journal article" date="2019" name="Int. J. Syst. Evol. Microbiol.">
        <title>The Global Catalogue of Microorganisms (GCM) 10K type strain sequencing project: providing services to taxonomists for standard genome sequencing and annotation.</title>
        <authorList>
            <consortium name="The Broad Institute Genomics Platform"/>
            <consortium name="The Broad Institute Genome Sequencing Center for Infectious Disease"/>
            <person name="Wu L."/>
            <person name="Ma J."/>
        </authorList>
    </citation>
    <scope>NUCLEOTIDE SEQUENCE [LARGE SCALE GENOMIC DNA]</scope>
    <source>
        <strain evidence="5">KCTC 42456</strain>
    </source>
</reference>
<dbReference type="Pfam" id="PF13472">
    <property type="entry name" value="Lipase_GDSL_2"/>
    <property type="match status" value="1"/>
</dbReference>
<keyword evidence="2" id="KW-0378">Hydrolase</keyword>
<dbReference type="Gene3D" id="3.40.50.1110">
    <property type="entry name" value="SGNH hydrolase"/>
    <property type="match status" value="1"/>
</dbReference>
<evidence type="ECO:0000256" key="1">
    <source>
        <dbReference type="ARBA" id="ARBA00008668"/>
    </source>
</evidence>
<evidence type="ECO:0000313" key="4">
    <source>
        <dbReference type="EMBL" id="MFD2732724.1"/>
    </source>
</evidence>
<evidence type="ECO:0000256" key="2">
    <source>
        <dbReference type="ARBA" id="ARBA00022801"/>
    </source>
</evidence>
<comment type="similarity">
    <text evidence="1">Belongs to the 'GDSL' lipolytic enzyme family.</text>
</comment>
<dbReference type="InterPro" id="IPR037459">
    <property type="entry name" value="RhgT-like"/>
</dbReference>
<dbReference type="RefSeq" id="WP_379040331.1">
    <property type="nucleotide sequence ID" value="NZ_JBHSKW010000003.1"/>
</dbReference>
<gene>
    <name evidence="4" type="ORF">ACFSSE_13530</name>
</gene>
<dbReference type="PANTHER" id="PTHR43695">
    <property type="entry name" value="PUTATIVE (AFU_ORTHOLOGUE AFUA_2G17250)-RELATED"/>
    <property type="match status" value="1"/>
</dbReference>
<sequence>MMKAVFVFCVTIFTLFSFKTKEKITVYLIGDSTLSIKAVNTYPEMGWGVPFAWFFNSEVKVDNKAMNGRSSSSFDKENRWQPIVDSLKSGDYVLIQFGHNDEVETKKTYTNPTEYVNFLTKYVKETRSNEAYPVLITPVARRAFDENGKVIDTHKVYAQLVRDLARKLNVPLIDLSSKSMELLQDLGLEKSKFLYNHLAPNQNPNYPEGKRDDTHFNELGARMIAELVLKEINVLQLPLSNYIVAPKKKN</sequence>
<dbReference type="EMBL" id="JBHULV010000046">
    <property type="protein sequence ID" value="MFD2732724.1"/>
    <property type="molecule type" value="Genomic_DNA"/>
</dbReference>
<keyword evidence="5" id="KW-1185">Reference proteome</keyword>
<dbReference type="InterPro" id="IPR036514">
    <property type="entry name" value="SGNH_hydro_sf"/>
</dbReference>
<protein>
    <submittedName>
        <fullName evidence="4">Rhamnogalacturonan acetylesterase</fullName>
    </submittedName>
</protein>
<feature type="domain" description="SGNH hydrolase-type esterase" evidence="3">
    <location>
        <begin position="29"/>
        <end position="222"/>
    </location>
</feature>
<evidence type="ECO:0000259" key="3">
    <source>
        <dbReference type="Pfam" id="PF13472"/>
    </source>
</evidence>
<dbReference type="SUPFAM" id="SSF52266">
    <property type="entry name" value="SGNH hydrolase"/>
    <property type="match status" value="1"/>
</dbReference>